<protein>
    <submittedName>
        <fullName evidence="1">Putative secreted protein</fullName>
    </submittedName>
</protein>
<reference evidence="1" key="1">
    <citation type="submission" date="2018-01" db="EMBL/GenBank/DDBJ databases">
        <title>An insight into the sialome of Amazonian anophelines.</title>
        <authorList>
            <person name="Ribeiro J.M."/>
            <person name="Scarpassa V."/>
            <person name="Calvo E."/>
        </authorList>
    </citation>
    <scope>NUCLEOTIDE SEQUENCE</scope>
    <source>
        <tissue evidence="1">Salivary glands</tissue>
    </source>
</reference>
<accession>A0A2M4B2G6</accession>
<organism evidence="1">
    <name type="scientific">Anopheles triannulatus</name>
    <dbReference type="NCBI Taxonomy" id="58253"/>
    <lineage>
        <taxon>Eukaryota</taxon>
        <taxon>Metazoa</taxon>
        <taxon>Ecdysozoa</taxon>
        <taxon>Arthropoda</taxon>
        <taxon>Hexapoda</taxon>
        <taxon>Insecta</taxon>
        <taxon>Pterygota</taxon>
        <taxon>Neoptera</taxon>
        <taxon>Endopterygota</taxon>
        <taxon>Diptera</taxon>
        <taxon>Nematocera</taxon>
        <taxon>Culicoidea</taxon>
        <taxon>Culicidae</taxon>
        <taxon>Anophelinae</taxon>
        <taxon>Anopheles</taxon>
    </lineage>
</organism>
<proteinExistence type="predicted"/>
<sequence>MIRICGMLASCRAVLATARTRATTPRRRVPAAVTTMSGTIRTLGVAMPSIWTKRIASISLTIITERSANDTENVTVSGIASVIAIVNGNATVTGNADIENVIERETGIATVIEIVIANESVIVSGTGTGTGTVCVIVSIVIASGIRRSAAKAVIVTIGMTVLVKDTRAVAVPVVAGTRPPVLTDTSIHRRRTGARVRITECTDTHRVMRSVRRLLPVPSGLLRRNHRDNHHRHPHRTIIGMAEQNPPYHLYLPPRSPSSMTMICGMRMARLAHQHHPNRPPCHRV</sequence>
<dbReference type="EMBL" id="GGFK01013906">
    <property type="protein sequence ID" value="MBW47227.1"/>
    <property type="molecule type" value="Transcribed_RNA"/>
</dbReference>
<evidence type="ECO:0000313" key="1">
    <source>
        <dbReference type="EMBL" id="MBW47227.1"/>
    </source>
</evidence>
<name>A0A2M4B2G6_9DIPT</name>
<dbReference type="AlphaFoldDB" id="A0A2M4B2G6"/>